<dbReference type="SUPFAM" id="SSF52540">
    <property type="entry name" value="P-loop containing nucleoside triphosphate hydrolases"/>
    <property type="match status" value="2"/>
</dbReference>
<keyword evidence="2" id="KW-0611">Plant defense</keyword>
<evidence type="ECO:0000259" key="3">
    <source>
        <dbReference type="Pfam" id="PF00931"/>
    </source>
</evidence>
<dbReference type="InterPro" id="IPR027417">
    <property type="entry name" value="P-loop_NTPase"/>
</dbReference>
<dbReference type="PRINTS" id="PR00364">
    <property type="entry name" value="DISEASERSIST"/>
</dbReference>
<dbReference type="Gene3D" id="1.10.8.430">
    <property type="entry name" value="Helical domain of apoptotic protease-activating factors"/>
    <property type="match status" value="1"/>
</dbReference>
<accession>A0ABU6VM68</accession>
<feature type="domain" description="Disease resistance protein winged helix" evidence="4">
    <location>
        <begin position="326"/>
        <end position="400"/>
    </location>
</feature>
<keyword evidence="6" id="KW-1185">Reference proteome</keyword>
<evidence type="ECO:0000259" key="4">
    <source>
        <dbReference type="Pfam" id="PF23559"/>
    </source>
</evidence>
<evidence type="ECO:0008006" key="7">
    <source>
        <dbReference type="Google" id="ProtNLM"/>
    </source>
</evidence>
<dbReference type="InterPro" id="IPR002182">
    <property type="entry name" value="NB-ARC"/>
</dbReference>
<dbReference type="Gene3D" id="3.40.50.300">
    <property type="entry name" value="P-loop containing nucleotide triphosphate hydrolases"/>
    <property type="match status" value="2"/>
</dbReference>
<proteinExistence type="predicted"/>
<evidence type="ECO:0000256" key="2">
    <source>
        <dbReference type="ARBA" id="ARBA00022821"/>
    </source>
</evidence>
<keyword evidence="1" id="KW-0677">Repeat</keyword>
<protein>
    <recommendedName>
        <fullName evidence="7">NB-ARC domain-containing protein</fullName>
    </recommendedName>
</protein>
<dbReference type="InterPro" id="IPR036388">
    <property type="entry name" value="WH-like_DNA-bd_sf"/>
</dbReference>
<reference evidence="5 6" key="1">
    <citation type="journal article" date="2023" name="Plants (Basel)">
        <title>Bridging the Gap: Combining Genomics and Transcriptomics Approaches to Understand Stylosanthes scabra, an Orphan Legume from the Brazilian Caatinga.</title>
        <authorList>
            <person name="Ferreira-Neto J.R.C."/>
            <person name="da Silva M.D."/>
            <person name="Binneck E."/>
            <person name="de Melo N.F."/>
            <person name="da Silva R.H."/>
            <person name="de Melo A.L.T.M."/>
            <person name="Pandolfi V."/>
            <person name="Bustamante F.O."/>
            <person name="Brasileiro-Vidal A.C."/>
            <person name="Benko-Iseppon A.M."/>
        </authorList>
    </citation>
    <scope>NUCLEOTIDE SEQUENCE [LARGE SCALE GENOMIC DNA]</scope>
    <source>
        <tissue evidence="5">Leaves</tissue>
    </source>
</reference>
<comment type="caution">
    <text evidence="5">The sequence shown here is derived from an EMBL/GenBank/DDBJ whole genome shotgun (WGS) entry which is preliminary data.</text>
</comment>
<evidence type="ECO:0000313" key="6">
    <source>
        <dbReference type="Proteomes" id="UP001341840"/>
    </source>
</evidence>
<gene>
    <name evidence="5" type="ORF">PIB30_071443</name>
</gene>
<organism evidence="5 6">
    <name type="scientific">Stylosanthes scabra</name>
    <dbReference type="NCBI Taxonomy" id="79078"/>
    <lineage>
        <taxon>Eukaryota</taxon>
        <taxon>Viridiplantae</taxon>
        <taxon>Streptophyta</taxon>
        <taxon>Embryophyta</taxon>
        <taxon>Tracheophyta</taxon>
        <taxon>Spermatophyta</taxon>
        <taxon>Magnoliopsida</taxon>
        <taxon>eudicotyledons</taxon>
        <taxon>Gunneridae</taxon>
        <taxon>Pentapetalae</taxon>
        <taxon>rosids</taxon>
        <taxon>fabids</taxon>
        <taxon>Fabales</taxon>
        <taxon>Fabaceae</taxon>
        <taxon>Papilionoideae</taxon>
        <taxon>50 kb inversion clade</taxon>
        <taxon>dalbergioids sensu lato</taxon>
        <taxon>Dalbergieae</taxon>
        <taxon>Pterocarpus clade</taxon>
        <taxon>Stylosanthes</taxon>
    </lineage>
</organism>
<dbReference type="Pfam" id="PF00931">
    <property type="entry name" value="NB-ARC"/>
    <property type="match status" value="1"/>
</dbReference>
<dbReference type="InterPro" id="IPR058922">
    <property type="entry name" value="WHD_DRP"/>
</dbReference>
<sequence>MGVKVSSKQELQHKRVLLVLEGVDSKEHLELLLVVMGIGDWFGPGSRIVITTENKDLFQNYSRVMKGVELETHCIREGEFVSSNNWIVKEKNVDGFVKDFINVINQLKEGDSKRRNVVGMGGSGKTTLARKVFDSKVVSELFPCRAWATVSKDYYREKKVFSSLHRSLMPYIPIPENEEVLKANVRKCLNEQRRKYLIVLDDMWDTQVANYARSKEPHHEPSRLNEEESWELFCREVFCGEECPAGLEPIGKSIAKSCKGLPLAIMTIAGVVAKRERSKTEWESIEDLIPHWCDDEEDIDTMKKILKRSYDDLPEKLKPCFLYFGVFPEDYDIKARELIKLWVAEGFIQVRETGTSKPEDIGRKYLKDLLDRNLIQVAERKSDGEGVKICEIHDLFRDLA</sequence>
<dbReference type="PANTHER" id="PTHR23155:SF1193">
    <property type="entry name" value="DISEASE RESISTANCE PROTEIN RPP13-RELATED"/>
    <property type="match status" value="1"/>
</dbReference>
<name>A0ABU6VM68_9FABA</name>
<dbReference type="Proteomes" id="UP001341840">
    <property type="component" value="Unassembled WGS sequence"/>
</dbReference>
<dbReference type="Gene3D" id="1.10.10.10">
    <property type="entry name" value="Winged helix-like DNA-binding domain superfamily/Winged helix DNA-binding domain"/>
    <property type="match status" value="1"/>
</dbReference>
<dbReference type="Pfam" id="PF23559">
    <property type="entry name" value="WHD_DRP"/>
    <property type="match status" value="1"/>
</dbReference>
<dbReference type="EMBL" id="JASCZI010151860">
    <property type="protein sequence ID" value="MED6174690.1"/>
    <property type="molecule type" value="Genomic_DNA"/>
</dbReference>
<dbReference type="PANTHER" id="PTHR23155">
    <property type="entry name" value="DISEASE RESISTANCE PROTEIN RP"/>
    <property type="match status" value="1"/>
</dbReference>
<evidence type="ECO:0000256" key="1">
    <source>
        <dbReference type="ARBA" id="ARBA00022737"/>
    </source>
</evidence>
<dbReference type="InterPro" id="IPR042197">
    <property type="entry name" value="Apaf_helical"/>
</dbReference>
<dbReference type="InterPro" id="IPR044974">
    <property type="entry name" value="Disease_R_plants"/>
</dbReference>
<evidence type="ECO:0000313" key="5">
    <source>
        <dbReference type="EMBL" id="MED6174690.1"/>
    </source>
</evidence>
<feature type="domain" description="NB-ARC" evidence="3">
    <location>
        <begin position="102"/>
        <end position="207"/>
    </location>
</feature>